<dbReference type="InterPro" id="IPR001179">
    <property type="entry name" value="PPIase_FKBP_dom"/>
</dbReference>
<comment type="caution">
    <text evidence="9">The sequence shown here is derived from an EMBL/GenBank/DDBJ whole genome shotgun (WGS) entry which is preliminary data.</text>
</comment>
<comment type="catalytic activity">
    <reaction evidence="1 5 6">
        <text>[protein]-peptidylproline (omega=180) = [protein]-peptidylproline (omega=0)</text>
        <dbReference type="Rhea" id="RHEA:16237"/>
        <dbReference type="Rhea" id="RHEA-COMP:10747"/>
        <dbReference type="Rhea" id="RHEA-COMP:10748"/>
        <dbReference type="ChEBI" id="CHEBI:83833"/>
        <dbReference type="ChEBI" id="CHEBI:83834"/>
        <dbReference type="EC" id="5.2.1.8"/>
    </reaction>
</comment>
<evidence type="ECO:0000256" key="4">
    <source>
        <dbReference type="ARBA" id="ARBA00023235"/>
    </source>
</evidence>
<dbReference type="Gene3D" id="3.10.50.40">
    <property type="match status" value="1"/>
</dbReference>
<dbReference type="SUPFAM" id="SSF54534">
    <property type="entry name" value="FKBP-like"/>
    <property type="match status" value="1"/>
</dbReference>
<evidence type="ECO:0000259" key="8">
    <source>
        <dbReference type="PROSITE" id="PS50059"/>
    </source>
</evidence>
<keyword evidence="10" id="KW-1185">Reference proteome</keyword>
<dbReference type="Pfam" id="PF00254">
    <property type="entry name" value="FKBP_C"/>
    <property type="match status" value="1"/>
</dbReference>
<organism evidence="9 10">
    <name type="scientific">Hufsiella ginkgonis</name>
    <dbReference type="NCBI Taxonomy" id="2695274"/>
    <lineage>
        <taxon>Bacteria</taxon>
        <taxon>Pseudomonadati</taxon>
        <taxon>Bacteroidota</taxon>
        <taxon>Sphingobacteriia</taxon>
        <taxon>Sphingobacteriales</taxon>
        <taxon>Sphingobacteriaceae</taxon>
        <taxon>Hufsiella</taxon>
    </lineage>
</organism>
<evidence type="ECO:0000256" key="3">
    <source>
        <dbReference type="ARBA" id="ARBA00023110"/>
    </source>
</evidence>
<dbReference type="PROSITE" id="PS51257">
    <property type="entry name" value="PROKAR_LIPOPROTEIN"/>
    <property type="match status" value="1"/>
</dbReference>
<dbReference type="PROSITE" id="PS50059">
    <property type="entry name" value="FKBP_PPIASE"/>
    <property type="match status" value="1"/>
</dbReference>
<evidence type="ECO:0000256" key="6">
    <source>
        <dbReference type="RuleBase" id="RU003915"/>
    </source>
</evidence>
<keyword evidence="7" id="KW-0732">Signal</keyword>
<dbReference type="EMBL" id="WVHS01000004">
    <property type="protein sequence ID" value="MXV16948.1"/>
    <property type="molecule type" value="Genomic_DNA"/>
</dbReference>
<gene>
    <name evidence="9" type="ORF">GS398_16730</name>
</gene>
<keyword evidence="4 5" id="KW-0413">Isomerase</keyword>
<feature type="chain" id="PRO_5029633348" description="Peptidyl-prolyl cis-trans isomerase" evidence="7">
    <location>
        <begin position="20"/>
        <end position="155"/>
    </location>
</feature>
<evidence type="ECO:0000256" key="1">
    <source>
        <dbReference type="ARBA" id="ARBA00000971"/>
    </source>
</evidence>
<reference evidence="9 10" key="1">
    <citation type="submission" date="2019-11" db="EMBL/GenBank/DDBJ databases">
        <title>Pedobacter sp. HMF7056 Genome sequencing and assembly.</title>
        <authorList>
            <person name="Kang H."/>
            <person name="Kim H."/>
            <person name="Joh K."/>
        </authorList>
    </citation>
    <scope>NUCLEOTIDE SEQUENCE [LARGE SCALE GENOMIC DNA]</scope>
    <source>
        <strain evidence="9 10">HMF7056</strain>
    </source>
</reference>
<dbReference type="PANTHER" id="PTHR43811">
    <property type="entry name" value="FKBP-TYPE PEPTIDYL-PROLYL CIS-TRANS ISOMERASE FKPA"/>
    <property type="match status" value="1"/>
</dbReference>
<evidence type="ECO:0000256" key="7">
    <source>
        <dbReference type="SAM" id="SignalP"/>
    </source>
</evidence>
<name>A0A7K1Y1I8_9SPHI</name>
<accession>A0A7K1Y1I8</accession>
<protein>
    <recommendedName>
        <fullName evidence="6">Peptidyl-prolyl cis-trans isomerase</fullName>
        <ecNumber evidence="6">5.2.1.8</ecNumber>
    </recommendedName>
</protein>
<dbReference type="Proteomes" id="UP000451233">
    <property type="component" value="Unassembled WGS sequence"/>
</dbReference>
<evidence type="ECO:0000313" key="9">
    <source>
        <dbReference type="EMBL" id="MXV16948.1"/>
    </source>
</evidence>
<evidence type="ECO:0000256" key="2">
    <source>
        <dbReference type="ARBA" id="ARBA00006577"/>
    </source>
</evidence>
<dbReference type="GO" id="GO:0003755">
    <property type="term" value="F:peptidyl-prolyl cis-trans isomerase activity"/>
    <property type="evidence" value="ECO:0007669"/>
    <property type="project" value="UniProtKB-UniRule"/>
</dbReference>
<evidence type="ECO:0000256" key="5">
    <source>
        <dbReference type="PROSITE-ProRule" id="PRU00277"/>
    </source>
</evidence>
<dbReference type="EC" id="5.2.1.8" evidence="6"/>
<evidence type="ECO:0000313" key="10">
    <source>
        <dbReference type="Proteomes" id="UP000451233"/>
    </source>
</evidence>
<comment type="similarity">
    <text evidence="2 6">Belongs to the FKBP-type PPIase family.</text>
</comment>
<dbReference type="PANTHER" id="PTHR43811:SF19">
    <property type="entry name" value="39 KDA FK506-BINDING NUCLEAR PROTEIN"/>
    <property type="match status" value="1"/>
</dbReference>
<dbReference type="AlphaFoldDB" id="A0A7K1Y1I8"/>
<proteinExistence type="inferred from homology"/>
<feature type="signal peptide" evidence="7">
    <location>
        <begin position="1"/>
        <end position="19"/>
    </location>
</feature>
<sequence>MRRFILFAFVITLFSAGCAKEDQYDAAKQLVADEVLIKDFIAKNNITAVRHSTGLYYTIINPGSGSYNYTTNTVVNVKYTGTLLNGQLFDSATTGTDIPLGQVIDGWQIGIPLIQKGGKIRLIIPSPLGYRNMARGSIPANSVMDFTVELLDVKN</sequence>
<feature type="domain" description="PPIase FKBP-type" evidence="8">
    <location>
        <begin position="72"/>
        <end position="154"/>
    </location>
</feature>
<dbReference type="InterPro" id="IPR046357">
    <property type="entry name" value="PPIase_dom_sf"/>
</dbReference>
<keyword evidence="3 5" id="KW-0697">Rotamase</keyword>